<accession>A0A0K0XU82</accession>
<dbReference type="GO" id="GO:0008236">
    <property type="term" value="F:serine-type peptidase activity"/>
    <property type="evidence" value="ECO:0007669"/>
    <property type="project" value="InterPro"/>
</dbReference>
<dbReference type="OrthoDB" id="9758793at2"/>
<dbReference type="EMBL" id="CP012154">
    <property type="protein sequence ID" value="AKS41233.1"/>
    <property type="molecule type" value="Genomic_DNA"/>
</dbReference>
<proteinExistence type="predicted"/>
<dbReference type="Pfam" id="PF03572">
    <property type="entry name" value="Peptidase_S41"/>
    <property type="match status" value="1"/>
</dbReference>
<dbReference type="Gene3D" id="3.30.750.44">
    <property type="match status" value="1"/>
</dbReference>
<sequence length="460" mass="50223">MLQTPPSRRHGLRLLLLALTWLGLSACAAPAHEAEPDFEPTALATFDQVWEQVRSNYYDFERIAEDWNRARDTLRPRAAAARDDRELRRVLVELLDRIGASHFAILPGDPAAAILAADPGSDHTPAPTTGPRGDTGLAVRLIGDALVFSEVPDPVPDGLMAGDRLLAIDEQSLDGRLAELQTLESEASRERAALLLEAEVNARIGFPALGEPLRLRVATGDREARVVEVVGRRSDGERVQLGNFPPMFLRFQTRTLPQGESCVGLLRFSTWVPALMERFNEVRDELLACDGLIIDLRGNLGGVLTTMVPLASHLSDEPMLLGRLLRADGQLQFRVFPRRVADDGRRLQPYTGPIAILIDSLSASTSELFTAGMQAAGRARVFGQRSPGMALPAQMMELANGDRLMYAFADYLDGQDRRIEGVGVIPDQAITLDRDALASGSDPVLEAALRWLADAAQPVH</sequence>
<dbReference type="RefSeq" id="WP_049724884.1">
    <property type="nucleotide sequence ID" value="NZ_CP012154.1"/>
</dbReference>
<dbReference type="PANTHER" id="PTHR32060:SF30">
    <property type="entry name" value="CARBOXY-TERMINAL PROCESSING PROTEASE CTPA"/>
    <property type="match status" value="1"/>
</dbReference>
<dbReference type="CDD" id="cd07562">
    <property type="entry name" value="Peptidase_S41_TRI"/>
    <property type="match status" value="1"/>
</dbReference>
<dbReference type="Pfam" id="PF14684">
    <property type="entry name" value="Tricorn_C1"/>
    <property type="match status" value="1"/>
</dbReference>
<gene>
    <name evidence="1" type="ORF">WM2015_852</name>
</gene>
<dbReference type="SUPFAM" id="SSF52096">
    <property type="entry name" value="ClpP/crotonase"/>
    <property type="match status" value="1"/>
</dbReference>
<evidence type="ECO:0000313" key="2">
    <source>
        <dbReference type="Proteomes" id="UP000066624"/>
    </source>
</evidence>
<reference evidence="1 2" key="1">
    <citation type="submission" date="2015-07" db="EMBL/GenBank/DDBJ databases">
        <authorList>
            <person name="Noorani M."/>
        </authorList>
    </citation>
    <scope>NUCLEOTIDE SEQUENCE [LARGE SCALE GENOMIC DNA]</scope>
    <source>
        <strain evidence="1 2">KCTC 42284</strain>
    </source>
</reference>
<dbReference type="STRING" id="1579979.WM2015_852"/>
<dbReference type="Gene3D" id="3.90.226.10">
    <property type="entry name" value="2-enoyl-CoA Hydratase, Chain A, domain 1"/>
    <property type="match status" value="1"/>
</dbReference>
<dbReference type="PANTHER" id="PTHR32060">
    <property type="entry name" value="TAIL-SPECIFIC PROTEASE"/>
    <property type="match status" value="1"/>
</dbReference>
<dbReference type="InterPro" id="IPR028204">
    <property type="entry name" value="Tricorn_C1"/>
</dbReference>
<dbReference type="KEGG" id="wma:WM2015_852"/>
<dbReference type="AlphaFoldDB" id="A0A0K0XU82"/>
<protein>
    <submittedName>
        <fullName evidence="1">Uncharacterized protein</fullName>
    </submittedName>
</protein>
<organism evidence="1 2">
    <name type="scientific">Wenzhouxiangella marina</name>
    <dbReference type="NCBI Taxonomy" id="1579979"/>
    <lineage>
        <taxon>Bacteria</taxon>
        <taxon>Pseudomonadati</taxon>
        <taxon>Pseudomonadota</taxon>
        <taxon>Gammaproteobacteria</taxon>
        <taxon>Chromatiales</taxon>
        <taxon>Wenzhouxiangellaceae</taxon>
        <taxon>Wenzhouxiangella</taxon>
    </lineage>
</organism>
<dbReference type="SMART" id="SM00245">
    <property type="entry name" value="TSPc"/>
    <property type="match status" value="1"/>
</dbReference>
<dbReference type="InterPro" id="IPR005151">
    <property type="entry name" value="Tail-specific_protease"/>
</dbReference>
<dbReference type="Proteomes" id="UP000066624">
    <property type="component" value="Chromosome"/>
</dbReference>
<keyword evidence="2" id="KW-1185">Reference proteome</keyword>
<dbReference type="GO" id="GO:0006508">
    <property type="term" value="P:proteolysis"/>
    <property type="evidence" value="ECO:0007669"/>
    <property type="project" value="InterPro"/>
</dbReference>
<dbReference type="GO" id="GO:0007165">
    <property type="term" value="P:signal transduction"/>
    <property type="evidence" value="ECO:0007669"/>
    <property type="project" value="TreeGrafter"/>
</dbReference>
<dbReference type="InterPro" id="IPR029045">
    <property type="entry name" value="ClpP/crotonase-like_dom_sf"/>
</dbReference>
<evidence type="ECO:0000313" key="1">
    <source>
        <dbReference type="EMBL" id="AKS41233.1"/>
    </source>
</evidence>
<dbReference type="GO" id="GO:0030288">
    <property type="term" value="C:outer membrane-bounded periplasmic space"/>
    <property type="evidence" value="ECO:0007669"/>
    <property type="project" value="TreeGrafter"/>
</dbReference>
<dbReference type="GO" id="GO:0004175">
    <property type="term" value="F:endopeptidase activity"/>
    <property type="evidence" value="ECO:0007669"/>
    <property type="project" value="TreeGrafter"/>
</dbReference>
<name>A0A0K0XU82_9GAMM</name>